<comment type="caution">
    <text evidence="2">The sequence shown here is derived from an EMBL/GenBank/DDBJ whole genome shotgun (WGS) entry which is preliminary data.</text>
</comment>
<evidence type="ECO:0000259" key="1">
    <source>
        <dbReference type="Pfam" id="PF02225"/>
    </source>
</evidence>
<reference evidence="2 3" key="1">
    <citation type="submission" date="2019-07" db="EMBL/GenBank/DDBJ databases">
        <title>Genomics analysis of Aphanomyces spp. identifies a new class of oomycete effector associated with host adaptation.</title>
        <authorList>
            <person name="Gaulin E."/>
        </authorList>
    </citation>
    <scope>NUCLEOTIDE SEQUENCE [LARGE SCALE GENOMIC DNA]</scope>
    <source>
        <strain evidence="2 3">ATCC 201684</strain>
    </source>
</reference>
<proteinExistence type="predicted"/>
<gene>
    <name evidence="2" type="ORF">Ae201684_002760</name>
</gene>
<dbReference type="EMBL" id="VJMJ01000030">
    <property type="protein sequence ID" value="KAF0742085.1"/>
    <property type="molecule type" value="Genomic_DNA"/>
</dbReference>
<sequence length="474" mass="50716">MQCGDGKVFEFVVLVNTSEPLGMLLSEKLTVLSFVQDNDGRERVIEATGLVEIGDMLVGVNERTTAGMPLVSVVEWIRLATLPKKLTFRALNATRCVPSTSSTTEILDIIDLTINFVEVSQDTGTTLTQKFYALASAFGERPACYIYPLVLADPIHACAPMEKNITGSYVVAESTTQCSAHQQALIVGQAGGVGIVLAQYDGKKVETIQSPPGYKGTIPTPVVMVSRAAALIIAEMVVTEATSIRVIVTRECEEEYKDITAVPMTVQEKQAELAEATSGDLAIAAVDGISTAEFVKLATSPPLPLGKQPVLVFSGNLCLVSQLDASIKSNMFVLAKLRSECSVEMQIQRVVDSGAAGVLLCVPSSIPSSITIVQVSTTAIAAVFVSLATFDSISLKAEDGAVSVQFEANNAYLQQYEELQAVMEPSMWPAGARSRHVLYHRLKKAMADSDHKLEALAQCYHAAEAHYTASVDSS</sequence>
<dbReference type="VEuPathDB" id="FungiDB:AeMF1_014668"/>
<evidence type="ECO:0000313" key="2">
    <source>
        <dbReference type="EMBL" id="KAF0742085.1"/>
    </source>
</evidence>
<keyword evidence="3" id="KW-1185">Reference proteome</keyword>
<dbReference type="InterPro" id="IPR003137">
    <property type="entry name" value="PA_domain"/>
</dbReference>
<dbReference type="AlphaFoldDB" id="A0A6G0XNW8"/>
<organism evidence="2 3">
    <name type="scientific">Aphanomyces euteiches</name>
    <dbReference type="NCBI Taxonomy" id="100861"/>
    <lineage>
        <taxon>Eukaryota</taxon>
        <taxon>Sar</taxon>
        <taxon>Stramenopiles</taxon>
        <taxon>Oomycota</taxon>
        <taxon>Saprolegniomycetes</taxon>
        <taxon>Saprolegniales</taxon>
        <taxon>Verrucalvaceae</taxon>
        <taxon>Aphanomyces</taxon>
    </lineage>
</organism>
<protein>
    <recommendedName>
        <fullName evidence="1">PA domain-containing protein</fullName>
    </recommendedName>
</protein>
<feature type="domain" description="PA" evidence="1">
    <location>
        <begin position="147"/>
        <end position="231"/>
    </location>
</feature>
<name>A0A6G0XNW8_9STRA</name>
<dbReference type="Pfam" id="PF02225">
    <property type="entry name" value="PA"/>
    <property type="match status" value="1"/>
</dbReference>
<dbReference type="Proteomes" id="UP000481153">
    <property type="component" value="Unassembled WGS sequence"/>
</dbReference>
<evidence type="ECO:0000313" key="3">
    <source>
        <dbReference type="Proteomes" id="UP000481153"/>
    </source>
</evidence>
<accession>A0A6G0XNW8</accession>